<evidence type="ECO:0000313" key="4">
    <source>
        <dbReference type="Proteomes" id="UP000193719"/>
    </source>
</evidence>
<keyword evidence="1" id="KW-0472">Membrane</keyword>
<keyword evidence="1" id="KW-1133">Transmembrane helix</keyword>
<evidence type="ECO:0000313" key="3">
    <source>
        <dbReference type="EMBL" id="ORX49566.1"/>
    </source>
</evidence>
<feature type="transmembrane region" description="Helical" evidence="1">
    <location>
        <begin position="21"/>
        <end position="48"/>
    </location>
</feature>
<sequence>MMKFQGYYQYTIYLLKVKFYILNFLVIYNNYYSTVHIINLLILFYFSLLFGTNYFVWLLYNSFSIYTYALLFYLYQKNILYIVHLHPSSIFHFCSFRDTF</sequence>
<gene>
    <name evidence="2" type="ORF">BCR36DRAFT_161124</name>
    <name evidence="3" type="ORF">BCR36DRAFT_64257</name>
</gene>
<keyword evidence="1" id="KW-0812">Transmembrane</keyword>
<dbReference type="AlphaFoldDB" id="A0A1Y1UX73"/>
<accession>A0A1Y1UX73</accession>
<protein>
    <submittedName>
        <fullName evidence="2">Uncharacterized protein</fullName>
    </submittedName>
</protein>
<comment type="caution">
    <text evidence="2">The sequence shown here is derived from an EMBL/GenBank/DDBJ whole genome shotgun (WGS) entry which is preliminary data.</text>
</comment>
<dbReference type="EMBL" id="MCFH01000023">
    <property type="protein sequence ID" value="ORX49566.1"/>
    <property type="molecule type" value="Genomic_DNA"/>
</dbReference>
<evidence type="ECO:0000313" key="2">
    <source>
        <dbReference type="EMBL" id="ORX42234.1"/>
    </source>
</evidence>
<organism evidence="2 4">
    <name type="scientific">Piromyces finnis</name>
    <dbReference type="NCBI Taxonomy" id="1754191"/>
    <lineage>
        <taxon>Eukaryota</taxon>
        <taxon>Fungi</taxon>
        <taxon>Fungi incertae sedis</taxon>
        <taxon>Chytridiomycota</taxon>
        <taxon>Chytridiomycota incertae sedis</taxon>
        <taxon>Neocallimastigomycetes</taxon>
        <taxon>Neocallimastigales</taxon>
        <taxon>Neocallimastigaceae</taxon>
        <taxon>Piromyces</taxon>
    </lineage>
</organism>
<proteinExistence type="predicted"/>
<reference evidence="2 4" key="2">
    <citation type="submission" date="2016-08" db="EMBL/GenBank/DDBJ databases">
        <title>Pervasive Adenine N6-methylation of Active Genes in Fungi.</title>
        <authorList>
            <consortium name="DOE Joint Genome Institute"/>
            <person name="Mondo S.J."/>
            <person name="Dannebaum R.O."/>
            <person name="Kuo R.C."/>
            <person name="Labutti K."/>
            <person name="Haridas S."/>
            <person name="Kuo A."/>
            <person name="Salamov A."/>
            <person name="Ahrendt S.R."/>
            <person name="Lipzen A."/>
            <person name="Sullivan W."/>
            <person name="Andreopoulos W.B."/>
            <person name="Clum A."/>
            <person name="Lindquist E."/>
            <person name="Daum C."/>
            <person name="Ramamoorthy G.K."/>
            <person name="Gryganskyi A."/>
            <person name="Culley D."/>
            <person name="Magnuson J.K."/>
            <person name="James T.Y."/>
            <person name="O'Malley M.A."/>
            <person name="Stajich J.E."/>
            <person name="Spatafora J.W."/>
            <person name="Visel A."/>
            <person name="Grigoriev I.V."/>
        </authorList>
    </citation>
    <scope>NUCLEOTIDE SEQUENCE [LARGE SCALE GENOMIC DNA]</scope>
    <source>
        <strain evidence="2">Finn</strain>
        <strain evidence="4">finn</strain>
    </source>
</reference>
<name>A0A1Y1UX73_9FUNG</name>
<keyword evidence="4" id="KW-1185">Reference proteome</keyword>
<dbReference type="EMBL" id="MCFH01000069">
    <property type="protein sequence ID" value="ORX42234.1"/>
    <property type="molecule type" value="Genomic_DNA"/>
</dbReference>
<dbReference type="Proteomes" id="UP000193719">
    <property type="component" value="Unassembled WGS sequence"/>
</dbReference>
<feature type="transmembrane region" description="Helical" evidence="1">
    <location>
        <begin position="54"/>
        <end position="75"/>
    </location>
</feature>
<reference evidence="2 4" key="1">
    <citation type="submission" date="2016-08" db="EMBL/GenBank/DDBJ databases">
        <title>Genomes of anaerobic fungi encode conserved fungal cellulosomes for biomass hydrolysis.</title>
        <authorList>
            <consortium name="DOE Joint Genome Institute"/>
            <person name="Haitjema C.H."/>
            <person name="Gilmore S.P."/>
            <person name="Henske J.K."/>
            <person name="Solomon K.V."/>
            <person name="De Groot R."/>
            <person name="Kuo A."/>
            <person name="Mondo S.J."/>
            <person name="Salamov A.A."/>
            <person name="Labutti K."/>
            <person name="Zhao Z."/>
            <person name="Chiniquy J."/>
            <person name="Barry K."/>
            <person name="Brewer H.M."/>
            <person name="Purvine S.O."/>
            <person name="Wright A.T."/>
            <person name="Boxma B."/>
            <person name="Van Alen T."/>
            <person name="Hackstein J.H."/>
            <person name="Baker S.E."/>
            <person name="Grigoriev I.V."/>
            <person name="O'Malley M.A."/>
        </authorList>
    </citation>
    <scope>NUCLEOTIDE SEQUENCE [LARGE SCALE GENOMIC DNA]</scope>
    <source>
        <strain evidence="4">finn</strain>
        <strain evidence="2">Finn</strain>
    </source>
</reference>
<evidence type="ECO:0000256" key="1">
    <source>
        <dbReference type="SAM" id="Phobius"/>
    </source>
</evidence>